<dbReference type="GO" id="GO:0032006">
    <property type="term" value="P:regulation of TOR signaling"/>
    <property type="evidence" value="ECO:0007669"/>
    <property type="project" value="TreeGrafter"/>
</dbReference>
<sequence>MKYITLPYQLNLQFEGIIHPKSIALGDIDDDKLNELVVGTIYGDLHIYKGSQISSQQNELTPWKTCRINGTITSVVIGDIRNIGRSSLLVITAEGNLYLFDTPFINAAEEKPSQNIKCPEFNKVKYGGDTSRWDSISPLKFSPRVSHRVLHSPFSEAVDMGAVQSSMQTSGIGGAQKLINLNSAGHCQGHWAAQSENDFDKQNLPECPEINKLKFSAPLASPAECPEFNSLNSPGPVVSTLPTPSISISSAQRVFSKKNHNIVTPLPSPNIQEHINNSEKIKLIQKPNEQPSYSNVILPNWTSSIPTNTVAAIIEDIDGDGLNELVLGRSDRQIHAYQLTEGRAISNQTLPNTKSKTRGMQVFIGMVRSLDYNSLFWLNKAMFHVKEPISSLKLGFDLKNDPVLIVGQLGGRYLEIDVNGQICLFPKELQGIDAGVPTQLTNVLLPTNSVGVLTATSQGLINSYRLTTGHQIQQILLPSNMPILDIITLPPLQPFTQHPLVACCLTDGTTYFVDHNYQVAKFSFDKSVRGFIGGNFGFEKNSPCLVYVELNGSITLIHHLNVNCSTNLRLPEVTASDLESLLRGGKYRNILEQLNCSSKWPRAKRVALYRHIALYHFQST</sequence>
<dbReference type="PANTHER" id="PTHR16317:SF1">
    <property type="entry name" value="KICSTOR COMPLEX PROTEIN ITFG2"/>
    <property type="match status" value="1"/>
</dbReference>
<dbReference type="SUPFAM" id="SSF50978">
    <property type="entry name" value="WD40 repeat-like"/>
    <property type="match status" value="1"/>
</dbReference>
<dbReference type="STRING" id="796925.A0A137P3F0"/>
<dbReference type="InterPro" id="IPR028994">
    <property type="entry name" value="Integrin_alpha_N"/>
</dbReference>
<dbReference type="AlphaFoldDB" id="A0A137P3F0"/>
<proteinExistence type="predicted"/>
<reference evidence="1 2" key="1">
    <citation type="journal article" date="2015" name="Genome Biol. Evol.">
        <title>Phylogenomic analyses indicate that early fungi evolved digesting cell walls of algal ancestors of land plants.</title>
        <authorList>
            <person name="Chang Y."/>
            <person name="Wang S."/>
            <person name="Sekimoto S."/>
            <person name="Aerts A.L."/>
            <person name="Choi C."/>
            <person name="Clum A."/>
            <person name="LaButti K.M."/>
            <person name="Lindquist E.A."/>
            <person name="Yee Ngan C."/>
            <person name="Ohm R.A."/>
            <person name="Salamov A.A."/>
            <person name="Grigoriev I.V."/>
            <person name="Spatafora J.W."/>
            <person name="Berbee M.L."/>
        </authorList>
    </citation>
    <scope>NUCLEOTIDE SEQUENCE [LARGE SCALE GENOMIC DNA]</scope>
    <source>
        <strain evidence="1 2">NRRL 28638</strain>
    </source>
</reference>
<keyword evidence="2" id="KW-1185">Reference proteome</keyword>
<dbReference type="Pfam" id="PF15907">
    <property type="entry name" value="Itfg2"/>
    <property type="match status" value="3"/>
</dbReference>
<dbReference type="SUPFAM" id="SSF69318">
    <property type="entry name" value="Integrin alpha N-terminal domain"/>
    <property type="match status" value="1"/>
</dbReference>
<dbReference type="EMBL" id="KQ964530">
    <property type="protein sequence ID" value="KXN69543.1"/>
    <property type="molecule type" value="Genomic_DNA"/>
</dbReference>
<dbReference type="Proteomes" id="UP000070444">
    <property type="component" value="Unassembled WGS sequence"/>
</dbReference>
<accession>A0A137P3F0</accession>
<name>A0A137P3F0_CONC2</name>
<gene>
    <name evidence="1" type="ORF">CONCODRAFT_165587</name>
</gene>
<evidence type="ECO:0000313" key="2">
    <source>
        <dbReference type="Proteomes" id="UP000070444"/>
    </source>
</evidence>
<dbReference type="PANTHER" id="PTHR16317">
    <property type="entry name" value="INTEGRIN ALPHA REPEAT DOMAIN-CONTAINING"/>
    <property type="match status" value="1"/>
</dbReference>
<dbReference type="OrthoDB" id="9996127at2759"/>
<protein>
    <submittedName>
        <fullName evidence="1">Uncharacterized protein</fullName>
    </submittedName>
</protein>
<dbReference type="InterPro" id="IPR031793">
    <property type="entry name" value="KICSTOR_ITFG2"/>
</dbReference>
<evidence type="ECO:0000313" key="1">
    <source>
        <dbReference type="EMBL" id="KXN69543.1"/>
    </source>
</evidence>
<dbReference type="InterPro" id="IPR036322">
    <property type="entry name" value="WD40_repeat_dom_sf"/>
</dbReference>
<organism evidence="1 2">
    <name type="scientific">Conidiobolus coronatus (strain ATCC 28846 / CBS 209.66 / NRRL 28638)</name>
    <name type="common">Delacroixia coronata</name>
    <dbReference type="NCBI Taxonomy" id="796925"/>
    <lineage>
        <taxon>Eukaryota</taxon>
        <taxon>Fungi</taxon>
        <taxon>Fungi incertae sedis</taxon>
        <taxon>Zoopagomycota</taxon>
        <taxon>Entomophthoromycotina</taxon>
        <taxon>Entomophthoromycetes</taxon>
        <taxon>Entomophthorales</taxon>
        <taxon>Ancylistaceae</taxon>
        <taxon>Conidiobolus</taxon>
    </lineage>
</organism>